<dbReference type="EMBL" id="OX451740">
    <property type="protein sequence ID" value="CAI8615498.1"/>
    <property type="molecule type" value="Genomic_DNA"/>
</dbReference>
<sequence length="183" mass="20655">MIKQVVKKDGKASSINSEVNDVVNNVSGNIDGVVNDFSSADEGFIPKNNEVHDGSTHVNEGFTKDFGLSKRYDNKSKKKVENRKVMLKAKRNPPNKILTSTRMALEKKHYIEEWNYNETIELLSDSQLLKTMLNVGSGYHKLIKEIMVKNNGIPHGLLNFSYKFFVGKEVLDICPPNVLVIDE</sequence>
<keyword evidence="2" id="KW-1185">Reference proteome</keyword>
<dbReference type="Proteomes" id="UP001157006">
    <property type="component" value="Chromosome 5"/>
</dbReference>
<evidence type="ECO:0000313" key="1">
    <source>
        <dbReference type="EMBL" id="CAI8615498.1"/>
    </source>
</evidence>
<gene>
    <name evidence="1" type="ORF">VFH_V181920</name>
</gene>
<accession>A0AAV1B231</accession>
<proteinExistence type="predicted"/>
<protein>
    <submittedName>
        <fullName evidence="1">Uncharacterized protein</fullName>
    </submittedName>
</protein>
<dbReference type="AlphaFoldDB" id="A0AAV1B231"/>
<organism evidence="1 2">
    <name type="scientific">Vicia faba</name>
    <name type="common">Broad bean</name>
    <name type="synonym">Faba vulgaris</name>
    <dbReference type="NCBI Taxonomy" id="3906"/>
    <lineage>
        <taxon>Eukaryota</taxon>
        <taxon>Viridiplantae</taxon>
        <taxon>Streptophyta</taxon>
        <taxon>Embryophyta</taxon>
        <taxon>Tracheophyta</taxon>
        <taxon>Spermatophyta</taxon>
        <taxon>Magnoliopsida</taxon>
        <taxon>eudicotyledons</taxon>
        <taxon>Gunneridae</taxon>
        <taxon>Pentapetalae</taxon>
        <taxon>rosids</taxon>
        <taxon>fabids</taxon>
        <taxon>Fabales</taxon>
        <taxon>Fabaceae</taxon>
        <taxon>Papilionoideae</taxon>
        <taxon>50 kb inversion clade</taxon>
        <taxon>NPAAA clade</taxon>
        <taxon>Hologalegina</taxon>
        <taxon>IRL clade</taxon>
        <taxon>Fabeae</taxon>
        <taxon>Vicia</taxon>
    </lineage>
</organism>
<reference evidence="1 2" key="1">
    <citation type="submission" date="2023-01" db="EMBL/GenBank/DDBJ databases">
        <authorList>
            <person name="Kreplak J."/>
        </authorList>
    </citation>
    <scope>NUCLEOTIDE SEQUENCE [LARGE SCALE GENOMIC DNA]</scope>
</reference>
<evidence type="ECO:0000313" key="2">
    <source>
        <dbReference type="Proteomes" id="UP001157006"/>
    </source>
</evidence>
<name>A0AAV1B231_VICFA</name>